<evidence type="ECO:0000256" key="1">
    <source>
        <dbReference type="SAM" id="MobiDB-lite"/>
    </source>
</evidence>
<dbReference type="KEGG" id="ehx:EMIHUDRAFT_194534"/>
<name>A0A0D3L1P9_EMIH1</name>
<dbReference type="AlphaFoldDB" id="A0A0D3L1P9"/>
<protein>
    <submittedName>
        <fullName evidence="2">Uncharacterized protein</fullName>
    </submittedName>
</protein>
<sequence length="340" mass="37850">MPPRASDNSDQRSFRASSRRAKPTRQSPVGDRPAAPPPIQSGWAEDLKAVAAVQPAAAAPSTSRQLMPAKAADKENVDLRSSGAKIEDSDPDIFPTVYIISSDARLERVPRSVRQICIAPVIPDEEAVNGLSSYGKYLLTKGARQNHFEYCYGGALGCLLAHRNAWEQVVRRPEAYGVVLENNAVVEDLGILQALHRSCLTHGTPPVPRGISLAASYDHPQRHLQAWIAPWIVRMRDPVASTKCYLISRRFAEHMLNFVDRMLRLQQLPPTHVDFLLCFECMHGTTGFTGGVYAKNDVIRITRSSQCTTPRIAHSQYAQFAKRNFTRLLPKKVDISWGRM</sequence>
<proteinExistence type="predicted"/>
<evidence type="ECO:0000313" key="3">
    <source>
        <dbReference type="Proteomes" id="UP000013827"/>
    </source>
</evidence>
<dbReference type="HOGENOM" id="CLU_817421_0_0_1"/>
<dbReference type="RefSeq" id="XP_005794363.1">
    <property type="nucleotide sequence ID" value="XM_005794306.1"/>
</dbReference>
<reference evidence="3" key="1">
    <citation type="journal article" date="2013" name="Nature">
        <title>Pan genome of the phytoplankton Emiliania underpins its global distribution.</title>
        <authorList>
            <person name="Read B.A."/>
            <person name="Kegel J."/>
            <person name="Klute M.J."/>
            <person name="Kuo A."/>
            <person name="Lefebvre S.C."/>
            <person name="Maumus F."/>
            <person name="Mayer C."/>
            <person name="Miller J."/>
            <person name="Monier A."/>
            <person name="Salamov A."/>
            <person name="Young J."/>
            <person name="Aguilar M."/>
            <person name="Claverie J.M."/>
            <person name="Frickenhaus S."/>
            <person name="Gonzalez K."/>
            <person name="Herman E.K."/>
            <person name="Lin Y.C."/>
            <person name="Napier J."/>
            <person name="Ogata H."/>
            <person name="Sarno A.F."/>
            <person name="Shmutz J."/>
            <person name="Schroeder D."/>
            <person name="de Vargas C."/>
            <person name="Verret F."/>
            <person name="von Dassow P."/>
            <person name="Valentin K."/>
            <person name="Van de Peer Y."/>
            <person name="Wheeler G."/>
            <person name="Dacks J.B."/>
            <person name="Delwiche C.F."/>
            <person name="Dyhrman S.T."/>
            <person name="Glockner G."/>
            <person name="John U."/>
            <person name="Richards T."/>
            <person name="Worden A.Z."/>
            <person name="Zhang X."/>
            <person name="Grigoriev I.V."/>
            <person name="Allen A.E."/>
            <person name="Bidle K."/>
            <person name="Borodovsky M."/>
            <person name="Bowler C."/>
            <person name="Brownlee C."/>
            <person name="Cock J.M."/>
            <person name="Elias M."/>
            <person name="Gladyshev V.N."/>
            <person name="Groth M."/>
            <person name="Guda C."/>
            <person name="Hadaegh A."/>
            <person name="Iglesias-Rodriguez M.D."/>
            <person name="Jenkins J."/>
            <person name="Jones B.M."/>
            <person name="Lawson T."/>
            <person name="Leese F."/>
            <person name="Lindquist E."/>
            <person name="Lobanov A."/>
            <person name="Lomsadze A."/>
            <person name="Malik S.B."/>
            <person name="Marsh M.E."/>
            <person name="Mackinder L."/>
            <person name="Mock T."/>
            <person name="Mueller-Roeber B."/>
            <person name="Pagarete A."/>
            <person name="Parker M."/>
            <person name="Probert I."/>
            <person name="Quesneville H."/>
            <person name="Raines C."/>
            <person name="Rensing S.A."/>
            <person name="Riano-Pachon D.M."/>
            <person name="Richier S."/>
            <person name="Rokitta S."/>
            <person name="Shiraiwa Y."/>
            <person name="Soanes D.M."/>
            <person name="van der Giezen M."/>
            <person name="Wahlund T.M."/>
            <person name="Williams B."/>
            <person name="Wilson W."/>
            <person name="Wolfe G."/>
            <person name="Wurch L.L."/>
        </authorList>
    </citation>
    <scope>NUCLEOTIDE SEQUENCE</scope>
</reference>
<dbReference type="Proteomes" id="UP000013827">
    <property type="component" value="Unassembled WGS sequence"/>
</dbReference>
<reference evidence="2" key="2">
    <citation type="submission" date="2024-10" db="UniProtKB">
        <authorList>
            <consortium name="EnsemblProtists"/>
        </authorList>
    </citation>
    <scope>IDENTIFICATION</scope>
</reference>
<dbReference type="GeneID" id="17287204"/>
<evidence type="ECO:0000313" key="2">
    <source>
        <dbReference type="EnsemblProtists" id="EOD41934"/>
    </source>
</evidence>
<accession>A0A0D3L1P9</accession>
<keyword evidence="3" id="KW-1185">Reference proteome</keyword>
<feature type="region of interest" description="Disordered" evidence="1">
    <location>
        <begin position="1"/>
        <end position="43"/>
    </location>
</feature>
<feature type="region of interest" description="Disordered" evidence="1">
    <location>
        <begin position="55"/>
        <end position="84"/>
    </location>
</feature>
<dbReference type="PaxDb" id="2903-EOD41934"/>
<dbReference type="EnsemblProtists" id="EOD41934">
    <property type="protein sequence ID" value="EOD41934"/>
    <property type="gene ID" value="EMIHUDRAFT_194534"/>
</dbReference>
<organism evidence="2 3">
    <name type="scientific">Emiliania huxleyi (strain CCMP1516)</name>
    <dbReference type="NCBI Taxonomy" id="280463"/>
    <lineage>
        <taxon>Eukaryota</taxon>
        <taxon>Haptista</taxon>
        <taxon>Haptophyta</taxon>
        <taxon>Prymnesiophyceae</taxon>
        <taxon>Isochrysidales</taxon>
        <taxon>Noelaerhabdaceae</taxon>
        <taxon>Emiliania</taxon>
    </lineage>
</organism>